<dbReference type="SUPFAM" id="SSF55315">
    <property type="entry name" value="L30e-like"/>
    <property type="match status" value="1"/>
</dbReference>
<dbReference type="InterPro" id="IPR001537">
    <property type="entry name" value="SpoU_MeTrfase"/>
</dbReference>
<dbReference type="GO" id="GO:0006396">
    <property type="term" value="P:RNA processing"/>
    <property type="evidence" value="ECO:0007669"/>
    <property type="project" value="InterPro"/>
</dbReference>
<evidence type="ECO:0000259" key="5">
    <source>
        <dbReference type="Pfam" id="PF00588"/>
    </source>
</evidence>
<evidence type="ECO:0000256" key="4">
    <source>
        <dbReference type="SAM" id="MobiDB-lite"/>
    </source>
</evidence>
<accession>A0A3B1JM24</accession>
<dbReference type="InterPro" id="IPR053888">
    <property type="entry name" value="MRM3-like_sub_bind"/>
</dbReference>
<feature type="compositionally biased region" description="Basic and acidic residues" evidence="4">
    <location>
        <begin position="53"/>
        <end position="62"/>
    </location>
</feature>
<protein>
    <submittedName>
        <fullName evidence="7">Mitochondrial rRNA methyltransferase 3b</fullName>
    </submittedName>
</protein>
<dbReference type="Ensembl" id="ENSAMXT00000038015.1">
    <property type="protein sequence ID" value="ENSAMXP00000042771.1"/>
    <property type="gene ID" value="ENSAMXG00000044018.1"/>
</dbReference>
<proteinExistence type="inferred from homology"/>
<evidence type="ECO:0000313" key="8">
    <source>
        <dbReference type="Proteomes" id="UP000018467"/>
    </source>
</evidence>
<sequence>MAALMRHAGCVCTVLQPAWTVRISRYVRRRVPTVRTEPECSSSDTKYLQIKGAKPEPLKEAEGGVGQKHGGEVRAPLLQHSDSPPPSSSSPPQKTASRKTVFTPRLSVLNQEKGLRYDKAQPADRSVSRLVNLARSKKLREQQGKILLEGRRLITDALDAGVSLQTVFFSSVEKLKELPLEKLAHASLIKVKLEDIRIWPDLDTPQLIAVFKRPEVSQMQFCEEKYGKALPLTLICDNVRDPGNLGTTLRCAAAAGCHSVLLTKGCVDIWEPKVLRAAMGSHFRLPIIPSLTWTDLNRHLPANTTVHVADNCRGTTEEAEFPATPQPQKKPGDYGWVRSRHNSRKMSYDDDYDDNYDLSEFQDYEEDGFTKTRLDLQTQPYHNGWVGRHTAIVIGGETHGLSQEAMQLANRTGGRRLMIPMVHGVDSLNSAMAASVLLFEGRRQLMTG</sequence>
<dbReference type="Proteomes" id="UP000018467">
    <property type="component" value="Unassembled WGS sequence"/>
</dbReference>
<dbReference type="InterPro" id="IPR029028">
    <property type="entry name" value="Alpha/beta_knot_MTases"/>
</dbReference>
<organism evidence="7 8">
    <name type="scientific">Astyanax mexicanus</name>
    <name type="common">Blind cave fish</name>
    <name type="synonym">Astyanax fasciatus mexicanus</name>
    <dbReference type="NCBI Taxonomy" id="7994"/>
    <lineage>
        <taxon>Eukaryota</taxon>
        <taxon>Metazoa</taxon>
        <taxon>Chordata</taxon>
        <taxon>Craniata</taxon>
        <taxon>Vertebrata</taxon>
        <taxon>Euteleostomi</taxon>
        <taxon>Actinopterygii</taxon>
        <taxon>Neopterygii</taxon>
        <taxon>Teleostei</taxon>
        <taxon>Ostariophysi</taxon>
        <taxon>Characiformes</taxon>
        <taxon>Characoidei</taxon>
        <taxon>Acestrorhamphidae</taxon>
        <taxon>Acestrorhamphinae</taxon>
        <taxon>Astyanax</taxon>
    </lineage>
</organism>
<dbReference type="Bgee" id="ENSAMXG00000044018">
    <property type="expression patterns" value="Expressed in heart and 10 other cell types or tissues"/>
</dbReference>
<keyword evidence="2" id="KW-0489">Methyltransferase</keyword>
<feature type="region of interest" description="Disordered" evidence="4">
    <location>
        <begin position="33"/>
        <end position="103"/>
    </location>
</feature>
<dbReference type="Pfam" id="PF00588">
    <property type="entry name" value="SpoU_methylase"/>
    <property type="match status" value="2"/>
</dbReference>
<keyword evidence="8" id="KW-1185">Reference proteome</keyword>
<reference evidence="7" key="3">
    <citation type="submission" date="2025-08" db="UniProtKB">
        <authorList>
            <consortium name="Ensembl"/>
        </authorList>
    </citation>
    <scope>IDENTIFICATION</scope>
</reference>
<dbReference type="InterPro" id="IPR029026">
    <property type="entry name" value="tRNA_m1G_MTases_N"/>
</dbReference>
<reference evidence="8" key="2">
    <citation type="journal article" date="2014" name="Nat. Commun.">
        <title>The cavefish genome reveals candidate genes for eye loss.</title>
        <authorList>
            <person name="McGaugh S.E."/>
            <person name="Gross J.B."/>
            <person name="Aken B."/>
            <person name="Blin M."/>
            <person name="Borowsky R."/>
            <person name="Chalopin D."/>
            <person name="Hinaux H."/>
            <person name="Jeffery W.R."/>
            <person name="Keene A."/>
            <person name="Ma L."/>
            <person name="Minx P."/>
            <person name="Murphy D."/>
            <person name="O'Quin K.E."/>
            <person name="Retaux S."/>
            <person name="Rohner N."/>
            <person name="Searle S.M."/>
            <person name="Stahl B.A."/>
            <person name="Tabin C."/>
            <person name="Volff J.N."/>
            <person name="Yoshizawa M."/>
            <person name="Warren W.C."/>
        </authorList>
    </citation>
    <scope>NUCLEOTIDE SEQUENCE [LARGE SCALE GENOMIC DNA]</scope>
    <source>
        <strain evidence="8">female</strain>
    </source>
</reference>
<name>A0A3B1JM24_ASTMX</name>
<dbReference type="STRING" id="7994.ENSAMXP00000042771"/>
<dbReference type="FunCoup" id="A0A3B1JM24">
    <property type="interactions" value="3"/>
</dbReference>
<evidence type="ECO:0000313" key="7">
    <source>
        <dbReference type="Ensembl" id="ENSAMXP00000042771.1"/>
    </source>
</evidence>
<dbReference type="Pfam" id="PF22435">
    <property type="entry name" value="MRM3-like_sub_bind"/>
    <property type="match status" value="1"/>
</dbReference>
<dbReference type="PANTHER" id="PTHR43191:SF2">
    <property type="entry name" value="RRNA METHYLTRANSFERASE 3, MITOCHONDRIAL"/>
    <property type="match status" value="1"/>
</dbReference>
<evidence type="ECO:0000256" key="2">
    <source>
        <dbReference type="ARBA" id="ARBA00022603"/>
    </source>
</evidence>
<evidence type="ECO:0000259" key="6">
    <source>
        <dbReference type="Pfam" id="PF22435"/>
    </source>
</evidence>
<dbReference type="Gene3D" id="3.40.1280.10">
    <property type="match status" value="1"/>
</dbReference>
<dbReference type="AlphaFoldDB" id="A0A3B1JM24"/>
<evidence type="ECO:0000256" key="1">
    <source>
        <dbReference type="ARBA" id="ARBA00007228"/>
    </source>
</evidence>
<dbReference type="InterPro" id="IPR051259">
    <property type="entry name" value="rRNA_Methyltransferase"/>
</dbReference>
<comment type="similarity">
    <text evidence="1">Belongs to the class IV-like SAM-binding methyltransferase superfamily. RNA methyltransferase TrmH family.</text>
</comment>
<dbReference type="GeneTree" id="ENSGT00940000166642"/>
<dbReference type="GO" id="GO:0003723">
    <property type="term" value="F:RNA binding"/>
    <property type="evidence" value="ECO:0007669"/>
    <property type="project" value="InterPro"/>
</dbReference>
<feature type="domain" description="tRNA/rRNA methyltransferase SpoU type" evidence="5">
    <location>
        <begin position="361"/>
        <end position="439"/>
    </location>
</feature>
<dbReference type="CDD" id="cd18106">
    <property type="entry name" value="SpoU-like_RNMTL1"/>
    <property type="match status" value="1"/>
</dbReference>
<feature type="domain" description="MRM3-like substrate binding" evidence="6">
    <location>
        <begin position="130"/>
        <end position="208"/>
    </location>
</feature>
<dbReference type="PANTHER" id="PTHR43191">
    <property type="entry name" value="RRNA METHYLTRANSFERASE 3"/>
    <property type="match status" value="1"/>
</dbReference>
<dbReference type="SUPFAM" id="SSF75217">
    <property type="entry name" value="alpha/beta knot"/>
    <property type="match status" value="1"/>
</dbReference>
<dbReference type="InParanoid" id="A0A3B1JM24"/>
<dbReference type="GO" id="GO:0008173">
    <property type="term" value="F:RNA methyltransferase activity"/>
    <property type="evidence" value="ECO:0007669"/>
    <property type="project" value="InterPro"/>
</dbReference>
<feature type="domain" description="tRNA/rRNA methyltransferase SpoU type" evidence="5">
    <location>
        <begin position="232"/>
        <end position="314"/>
    </location>
</feature>
<keyword evidence="3" id="KW-0808">Transferase</keyword>
<reference evidence="7" key="4">
    <citation type="submission" date="2025-09" db="UniProtKB">
        <authorList>
            <consortium name="Ensembl"/>
        </authorList>
    </citation>
    <scope>IDENTIFICATION</scope>
</reference>
<dbReference type="GO" id="GO:0032259">
    <property type="term" value="P:methylation"/>
    <property type="evidence" value="ECO:0007669"/>
    <property type="project" value="UniProtKB-KW"/>
</dbReference>
<evidence type="ECO:0000256" key="3">
    <source>
        <dbReference type="ARBA" id="ARBA00022679"/>
    </source>
</evidence>
<dbReference type="Gene3D" id="3.30.1330.30">
    <property type="match status" value="1"/>
</dbReference>
<reference evidence="8" key="1">
    <citation type="submission" date="2013-03" db="EMBL/GenBank/DDBJ databases">
        <authorList>
            <person name="Jeffery W."/>
            <person name="Warren W."/>
            <person name="Wilson R.K."/>
        </authorList>
    </citation>
    <scope>NUCLEOTIDE SEQUENCE</scope>
    <source>
        <strain evidence="8">female</strain>
    </source>
</reference>
<dbReference type="InterPro" id="IPR029064">
    <property type="entry name" value="Ribosomal_eL30-like_sf"/>
</dbReference>